<evidence type="ECO:0000256" key="2">
    <source>
        <dbReference type="SAM" id="SignalP"/>
    </source>
</evidence>
<dbReference type="RefSeq" id="WP_127888225.1">
    <property type="nucleotide sequence ID" value="NZ_CP028137.1"/>
</dbReference>
<evidence type="ECO:0000313" key="3">
    <source>
        <dbReference type="EMBL" id="AZZ53831.1"/>
    </source>
</evidence>
<sequence>MTDPTAPAAPLARRTLVGAAWAAPVVALAVSAPTAAASGTQPPLGARADGPAEYRPSSSTEYRVFVTNTGSTPLEGGSVIAVLQDPGDGYVFDGYNGQQWSYAYGFPEGRVALRYDPALAPGEESVVLFLLIASTDRTQSPVPVADLVITAPGFDVTVLSLSVPY</sequence>
<dbReference type="KEGG" id="rfs:C1I64_18545"/>
<evidence type="ECO:0000256" key="1">
    <source>
        <dbReference type="SAM" id="MobiDB-lite"/>
    </source>
</evidence>
<reference evidence="3 4" key="1">
    <citation type="submission" date="2018-03" db="EMBL/GenBank/DDBJ databases">
        <title>Bacteriophage NCPPB3778 and a type I-E CRISPR drive the evolution of the US Biological Select Agent, Rathayibacter toxicus.</title>
        <authorList>
            <person name="Davis E.W.II."/>
            <person name="Tabima J.F."/>
            <person name="Weisberg A.J."/>
            <person name="Dantas Lopes L."/>
            <person name="Wiseman M.S."/>
            <person name="Wiseman M.S."/>
            <person name="Pupko T."/>
            <person name="Belcher M.S."/>
            <person name="Sechler A.J."/>
            <person name="Tancos M.A."/>
            <person name="Schroeder B.K."/>
            <person name="Murray T.D."/>
            <person name="Luster D.G."/>
            <person name="Schneider W.L."/>
            <person name="Rogers E."/>
            <person name="Andreote F.D."/>
            <person name="Grunwald N.J."/>
            <person name="Putnam M.L."/>
            <person name="Chang J.H."/>
        </authorList>
    </citation>
    <scope>NUCLEOTIDE SEQUENCE [LARGE SCALE GENOMIC DNA]</scope>
    <source>
        <strain evidence="3 4">DSM 15932</strain>
    </source>
</reference>
<dbReference type="EMBL" id="CP028137">
    <property type="protein sequence ID" value="AZZ53831.1"/>
    <property type="molecule type" value="Genomic_DNA"/>
</dbReference>
<protein>
    <recommendedName>
        <fullName evidence="5">DUF11 domain-containing protein</fullName>
    </recommendedName>
</protein>
<keyword evidence="2" id="KW-0732">Signal</keyword>
<name>A0A3Q9V0Y1_9MICO</name>
<feature type="region of interest" description="Disordered" evidence="1">
    <location>
        <begin position="36"/>
        <end position="59"/>
    </location>
</feature>
<evidence type="ECO:0000313" key="4">
    <source>
        <dbReference type="Proteomes" id="UP000285317"/>
    </source>
</evidence>
<dbReference type="PROSITE" id="PS51318">
    <property type="entry name" value="TAT"/>
    <property type="match status" value="1"/>
</dbReference>
<organism evidence="3 4">
    <name type="scientific">Rathayibacter festucae DSM 15932</name>
    <dbReference type="NCBI Taxonomy" id="1328866"/>
    <lineage>
        <taxon>Bacteria</taxon>
        <taxon>Bacillati</taxon>
        <taxon>Actinomycetota</taxon>
        <taxon>Actinomycetes</taxon>
        <taxon>Micrococcales</taxon>
        <taxon>Microbacteriaceae</taxon>
        <taxon>Rathayibacter</taxon>
    </lineage>
</organism>
<accession>A0A3Q9V0Y1</accession>
<dbReference type="Proteomes" id="UP000285317">
    <property type="component" value="Chromosome"/>
</dbReference>
<evidence type="ECO:0008006" key="5">
    <source>
        <dbReference type="Google" id="ProtNLM"/>
    </source>
</evidence>
<feature type="chain" id="PRO_5039239512" description="DUF11 domain-containing protein" evidence="2">
    <location>
        <begin position="23"/>
        <end position="165"/>
    </location>
</feature>
<proteinExistence type="predicted"/>
<feature type="signal peptide" evidence="2">
    <location>
        <begin position="1"/>
        <end position="22"/>
    </location>
</feature>
<dbReference type="InterPro" id="IPR006311">
    <property type="entry name" value="TAT_signal"/>
</dbReference>
<gene>
    <name evidence="3" type="ORF">C1I64_18545</name>
</gene>
<dbReference type="AlphaFoldDB" id="A0A3Q9V0Y1"/>